<dbReference type="EMBL" id="CP133612">
    <property type="protein sequence ID" value="WMV06981.1"/>
    <property type="molecule type" value="Genomic_DNA"/>
</dbReference>
<dbReference type="Gene3D" id="3.40.30.10">
    <property type="entry name" value="Glutaredoxin"/>
    <property type="match status" value="1"/>
</dbReference>
<dbReference type="InterPro" id="IPR050217">
    <property type="entry name" value="Peroxiredoxin"/>
</dbReference>
<keyword evidence="2" id="KW-0560">Oxidoreductase</keyword>
<evidence type="ECO:0000256" key="2">
    <source>
        <dbReference type="ARBA" id="ARBA00023002"/>
    </source>
</evidence>
<accession>A0AAF0T6H1</accession>
<dbReference type="InterPro" id="IPR000866">
    <property type="entry name" value="AhpC/TSA"/>
</dbReference>
<evidence type="ECO:0000256" key="1">
    <source>
        <dbReference type="ARBA" id="ARBA00013017"/>
    </source>
</evidence>
<dbReference type="EC" id="1.11.1.24" evidence="1"/>
<evidence type="ECO:0000313" key="8">
    <source>
        <dbReference type="Proteomes" id="UP001234989"/>
    </source>
</evidence>
<dbReference type="Pfam" id="PF00578">
    <property type="entry name" value="AhpC-TSA"/>
    <property type="match status" value="1"/>
</dbReference>
<dbReference type="GO" id="GO:0008379">
    <property type="term" value="F:thioredoxin peroxidase activity"/>
    <property type="evidence" value="ECO:0007669"/>
    <property type="project" value="TreeGrafter"/>
</dbReference>
<dbReference type="GO" id="GO:0042744">
    <property type="term" value="P:hydrogen peroxide catabolic process"/>
    <property type="evidence" value="ECO:0007669"/>
    <property type="project" value="TreeGrafter"/>
</dbReference>
<evidence type="ECO:0000256" key="5">
    <source>
        <dbReference type="SAM" id="MobiDB-lite"/>
    </source>
</evidence>
<comment type="function">
    <text evidence="3">Thiol-specific peroxidase that catalyzes the reduction of hydrogen peroxide and organic hydroperoxides to water and alcohols, respectively. Plays a role in cell protection against oxidative stress by detoxifying peroxides. May be an antioxidant enzyme particularly in the developing shoot and photosynthesizing leaf.</text>
</comment>
<feature type="domain" description="Thioredoxin" evidence="6">
    <location>
        <begin position="79"/>
        <end position="266"/>
    </location>
</feature>
<dbReference type="SUPFAM" id="SSF52833">
    <property type="entry name" value="Thioredoxin-like"/>
    <property type="match status" value="1"/>
</dbReference>
<dbReference type="InterPro" id="IPR036249">
    <property type="entry name" value="Thioredoxin-like_sf"/>
</dbReference>
<feature type="region of interest" description="Disordered" evidence="5">
    <location>
        <begin position="278"/>
        <end position="300"/>
    </location>
</feature>
<keyword evidence="8" id="KW-1185">Reference proteome</keyword>
<dbReference type="Pfam" id="PF10417">
    <property type="entry name" value="1-cysPrx_C"/>
    <property type="match status" value="1"/>
</dbReference>
<dbReference type="PROSITE" id="PS51352">
    <property type="entry name" value="THIOREDOXIN_2"/>
    <property type="match status" value="1"/>
</dbReference>
<dbReference type="Proteomes" id="UP001234989">
    <property type="component" value="Chromosome 1"/>
</dbReference>
<dbReference type="CDD" id="cd03015">
    <property type="entry name" value="PRX_Typ2cys"/>
    <property type="match status" value="1"/>
</dbReference>
<dbReference type="GO" id="GO:0045454">
    <property type="term" value="P:cell redox homeostasis"/>
    <property type="evidence" value="ECO:0007669"/>
    <property type="project" value="TreeGrafter"/>
</dbReference>
<dbReference type="PANTHER" id="PTHR10681">
    <property type="entry name" value="THIOREDOXIN PEROXIDASE"/>
    <property type="match status" value="1"/>
</dbReference>
<name>A0AAF0T6H1_SOLVR</name>
<dbReference type="InterPro" id="IPR019479">
    <property type="entry name" value="Peroxiredoxin_C"/>
</dbReference>
<proteinExistence type="predicted"/>
<organism evidence="7 8">
    <name type="scientific">Solanum verrucosum</name>
    <dbReference type="NCBI Taxonomy" id="315347"/>
    <lineage>
        <taxon>Eukaryota</taxon>
        <taxon>Viridiplantae</taxon>
        <taxon>Streptophyta</taxon>
        <taxon>Embryophyta</taxon>
        <taxon>Tracheophyta</taxon>
        <taxon>Spermatophyta</taxon>
        <taxon>Magnoliopsida</taxon>
        <taxon>eudicotyledons</taxon>
        <taxon>Gunneridae</taxon>
        <taxon>Pentapetalae</taxon>
        <taxon>asterids</taxon>
        <taxon>lamiids</taxon>
        <taxon>Solanales</taxon>
        <taxon>Solanaceae</taxon>
        <taxon>Solanoideae</taxon>
        <taxon>Solaneae</taxon>
        <taxon>Solanum</taxon>
    </lineage>
</organism>
<protein>
    <recommendedName>
        <fullName evidence="1">thioredoxin-dependent peroxiredoxin</fullName>
        <ecNumber evidence="1">1.11.1.24</ecNumber>
    </recommendedName>
</protein>
<sequence length="300" mass="33252">MACSVTSTYLLYSSNPRASASAAAIPKLSSFSQSTIVPSSSSFNGLRNCNTLVSRIPHSNSSRTNKSRSFVVRASNEVPLVGNKAPDFEAEAVFDQEFIKVKLSEYIGKKYVILFFYPLDFTFVCPTEITAFSDRYEEFKNVNTEILGVSIDSVFSHLAWVQTDRKTGGLGDLNYPLISDVTKSISKSYNVLIPDQALRKTTFNFALKFVKSMVDVAFCDENRLGIALRGLFIIDEQGVIQHSTINNLAIGRSVDETLRTLQALQYVQENPDEVCPAGWKPGDKSMKPDPKGSKEYFASI</sequence>
<evidence type="ECO:0000259" key="6">
    <source>
        <dbReference type="PROSITE" id="PS51352"/>
    </source>
</evidence>
<feature type="compositionally biased region" description="Basic and acidic residues" evidence="5">
    <location>
        <begin position="281"/>
        <end position="294"/>
    </location>
</feature>
<dbReference type="PANTHER" id="PTHR10681:SF153">
    <property type="entry name" value="THIOREDOXIN-DEPENDENT PEROXIREDOXIN"/>
    <property type="match status" value="1"/>
</dbReference>
<reference evidence="7" key="1">
    <citation type="submission" date="2023-08" db="EMBL/GenBank/DDBJ databases">
        <title>A de novo genome assembly of Solanum verrucosum Schlechtendal, a Mexican diploid species geographically isolated from the other diploid A-genome species in potato relatives.</title>
        <authorList>
            <person name="Hosaka K."/>
        </authorList>
    </citation>
    <scope>NUCLEOTIDE SEQUENCE</scope>
    <source>
        <tissue evidence="7">Young leaves</tissue>
    </source>
</reference>
<evidence type="ECO:0000256" key="4">
    <source>
        <dbReference type="ARBA" id="ARBA00049091"/>
    </source>
</evidence>
<dbReference type="GO" id="GO:0033554">
    <property type="term" value="P:cellular response to stress"/>
    <property type="evidence" value="ECO:0007669"/>
    <property type="project" value="TreeGrafter"/>
</dbReference>
<dbReference type="GO" id="GO:0006979">
    <property type="term" value="P:response to oxidative stress"/>
    <property type="evidence" value="ECO:0007669"/>
    <property type="project" value="TreeGrafter"/>
</dbReference>
<gene>
    <name evidence="7" type="ORF">MTR67_000366</name>
</gene>
<comment type="catalytic activity">
    <reaction evidence="4">
        <text>a hydroperoxide + [thioredoxin]-dithiol = an alcohol + [thioredoxin]-disulfide + H2O</text>
        <dbReference type="Rhea" id="RHEA:62620"/>
        <dbReference type="Rhea" id="RHEA-COMP:10698"/>
        <dbReference type="Rhea" id="RHEA-COMP:10700"/>
        <dbReference type="ChEBI" id="CHEBI:15377"/>
        <dbReference type="ChEBI" id="CHEBI:29950"/>
        <dbReference type="ChEBI" id="CHEBI:30879"/>
        <dbReference type="ChEBI" id="CHEBI:35924"/>
        <dbReference type="ChEBI" id="CHEBI:50058"/>
        <dbReference type="EC" id="1.11.1.24"/>
    </reaction>
</comment>
<evidence type="ECO:0000256" key="3">
    <source>
        <dbReference type="ARBA" id="ARBA00045169"/>
    </source>
</evidence>
<dbReference type="InterPro" id="IPR013766">
    <property type="entry name" value="Thioredoxin_domain"/>
</dbReference>
<dbReference type="AlphaFoldDB" id="A0AAF0T6H1"/>
<evidence type="ECO:0000313" key="7">
    <source>
        <dbReference type="EMBL" id="WMV06981.1"/>
    </source>
</evidence>